<evidence type="ECO:0000256" key="6">
    <source>
        <dbReference type="RuleBase" id="RU003423"/>
    </source>
</evidence>
<evidence type="ECO:0000259" key="8">
    <source>
        <dbReference type="PROSITE" id="PS50968"/>
    </source>
</evidence>
<dbReference type="PANTHER" id="PTHR43178">
    <property type="entry name" value="DIHYDROLIPOAMIDE ACETYLTRANSFERASE COMPONENT OF PYRUVATE DEHYDROGENASE COMPLEX"/>
    <property type="match status" value="1"/>
</dbReference>
<dbReference type="InterPro" id="IPR036625">
    <property type="entry name" value="E3-bd_dom_sf"/>
</dbReference>
<feature type="compositionally biased region" description="Basic and acidic residues" evidence="7">
    <location>
        <begin position="90"/>
        <end position="103"/>
    </location>
</feature>
<keyword evidence="4 6" id="KW-0450">Lipoyl</keyword>
<evidence type="ECO:0000313" key="10">
    <source>
        <dbReference type="EMBL" id="AUJ27005.1"/>
    </source>
</evidence>
<dbReference type="Proteomes" id="UP000234237">
    <property type="component" value="Chromosome"/>
</dbReference>
<dbReference type="Gene3D" id="3.30.559.10">
    <property type="entry name" value="Chloramphenicol acetyltransferase-like domain"/>
    <property type="match status" value="1"/>
</dbReference>
<reference evidence="11" key="1">
    <citation type="submission" date="2016-11" db="EMBL/GenBank/DDBJ databases">
        <title>Complete genome sequence of Virgibacillus pantothenticus 21D, a halophilic bacterium isolated from the deep hypersaline anoxic basin Discovery in the Mediterranean Sea.</title>
        <authorList>
            <person name="Zeaiter Z."/>
            <person name="Booth J.M."/>
            <person name="Prosdocimi E.M."/>
            <person name="Mapelli F."/>
            <person name="Fusi M."/>
            <person name="Daffonchio D."/>
            <person name="Borin S."/>
            <person name="Crotti E."/>
        </authorList>
    </citation>
    <scope>NUCLEOTIDE SEQUENCE [LARGE SCALE GENOMIC DNA]</scope>
    <source>
        <strain evidence="11">21D</strain>
    </source>
</reference>
<dbReference type="GO" id="GO:0005737">
    <property type="term" value="C:cytoplasm"/>
    <property type="evidence" value="ECO:0007669"/>
    <property type="project" value="TreeGrafter"/>
</dbReference>
<dbReference type="InterPro" id="IPR004167">
    <property type="entry name" value="PSBD"/>
</dbReference>
<accession>A0A2K9J5I9</accession>
<dbReference type="Pfam" id="PF00198">
    <property type="entry name" value="2-oxoacid_dh"/>
    <property type="match status" value="1"/>
</dbReference>
<dbReference type="SUPFAM" id="SSF51230">
    <property type="entry name" value="Single hybrid motif"/>
    <property type="match status" value="1"/>
</dbReference>
<dbReference type="Pfam" id="PF00364">
    <property type="entry name" value="Biotin_lipoyl"/>
    <property type="match status" value="1"/>
</dbReference>
<keyword evidence="10" id="KW-0670">Pyruvate</keyword>
<sequence length="416" mass="45323">MATSILMPKLGMTMTEGTVEEWLKQPGDTVKEGEGIVTISSDKLTSEVEAPADGILLKVIKEMSEEAEVGEPIGIVGQAGEEVGEATSTSEKEKTEPTAEVQEKAVQQVEQQPEGHQDMKGPQRKRRISPAARKKAKALSVDISKVTGTGPKGRITRRDIEQVAELQVAATTTEEQVTTKPAVHEEEAMQVQGMSAMRKSIAANMQHSLESTAQLTLHRKADITNLLAFQKKMRTEAAENNLDLKLTLTVFLARAVTLSLQAHPEVNTHLIHDQLHQFEEVHLGIATSLEDGLVVPVVKHAERLPLGSLAKQMKHVTETAREGKNAELSGATFTISNLGAQGIEYFTPILNPPESGILGVGTFVQELRLDENEQVKQIISLPLSLTFDHRVLDGAPAAEFLNTIAHYLAKPYLLLL</sequence>
<name>A0A2K9J5I9_9BACI</name>
<dbReference type="PROSITE" id="PS50968">
    <property type="entry name" value="BIOTINYL_LIPOYL"/>
    <property type="match status" value="1"/>
</dbReference>
<feature type="domain" description="Peripheral subunit-binding (PSBD)" evidence="9">
    <location>
        <begin position="127"/>
        <end position="164"/>
    </location>
</feature>
<protein>
    <recommendedName>
        <fullName evidence="6">Dihydrolipoamide acetyltransferase component of pyruvate dehydrogenase complex</fullName>
        <ecNumber evidence="6">2.3.1.-</ecNumber>
    </recommendedName>
</protein>
<dbReference type="InterPro" id="IPR000089">
    <property type="entry name" value="Biotin_lipoyl"/>
</dbReference>
<organism evidence="10 11">
    <name type="scientific">Virgibacillus dokdonensis</name>
    <dbReference type="NCBI Taxonomy" id="302167"/>
    <lineage>
        <taxon>Bacteria</taxon>
        <taxon>Bacillati</taxon>
        <taxon>Bacillota</taxon>
        <taxon>Bacilli</taxon>
        <taxon>Bacillales</taxon>
        <taxon>Bacillaceae</taxon>
        <taxon>Virgibacillus</taxon>
    </lineage>
</organism>
<dbReference type="InterPro" id="IPR023213">
    <property type="entry name" value="CAT-like_dom_sf"/>
</dbReference>
<dbReference type="Gene3D" id="4.10.320.10">
    <property type="entry name" value="E3-binding domain"/>
    <property type="match status" value="1"/>
</dbReference>
<dbReference type="InterPro" id="IPR001078">
    <property type="entry name" value="2-oxoacid_DH_actylTfrase"/>
</dbReference>
<comment type="cofactor">
    <cofactor evidence="1 6">
        <name>(R)-lipoate</name>
        <dbReference type="ChEBI" id="CHEBI:83088"/>
    </cofactor>
</comment>
<evidence type="ECO:0000256" key="4">
    <source>
        <dbReference type="ARBA" id="ARBA00022823"/>
    </source>
</evidence>
<feature type="region of interest" description="Disordered" evidence="7">
    <location>
        <begin position="80"/>
        <end position="139"/>
    </location>
</feature>
<evidence type="ECO:0000256" key="2">
    <source>
        <dbReference type="ARBA" id="ARBA00007317"/>
    </source>
</evidence>
<keyword evidence="5 6" id="KW-0012">Acyltransferase</keyword>
<dbReference type="Gene3D" id="2.40.50.100">
    <property type="match status" value="1"/>
</dbReference>
<proteinExistence type="inferred from homology"/>
<dbReference type="Pfam" id="PF02817">
    <property type="entry name" value="E3_binding"/>
    <property type="match status" value="1"/>
</dbReference>
<gene>
    <name evidence="10" type="primary">pdhC_4</name>
    <name evidence="10" type="ORF">A21D_03971</name>
</gene>
<dbReference type="InterPro" id="IPR011053">
    <property type="entry name" value="Single_hybrid_motif"/>
</dbReference>
<comment type="similarity">
    <text evidence="2 6">Belongs to the 2-oxoacid dehydrogenase family.</text>
</comment>
<dbReference type="KEGG" id="vpn:A21D_03971"/>
<evidence type="ECO:0000256" key="7">
    <source>
        <dbReference type="SAM" id="MobiDB-lite"/>
    </source>
</evidence>
<dbReference type="PROSITE" id="PS51826">
    <property type="entry name" value="PSBD"/>
    <property type="match status" value="1"/>
</dbReference>
<evidence type="ECO:0000256" key="1">
    <source>
        <dbReference type="ARBA" id="ARBA00001938"/>
    </source>
</evidence>
<dbReference type="CDD" id="cd06849">
    <property type="entry name" value="lipoyl_domain"/>
    <property type="match status" value="1"/>
</dbReference>
<dbReference type="STRING" id="302167.GCA_900166595_02813"/>
<dbReference type="InterPro" id="IPR050743">
    <property type="entry name" value="2-oxoacid_DH_E2_comp"/>
</dbReference>
<dbReference type="EMBL" id="CP018622">
    <property type="protein sequence ID" value="AUJ27005.1"/>
    <property type="molecule type" value="Genomic_DNA"/>
</dbReference>
<dbReference type="EC" id="2.3.1.-" evidence="6"/>
<dbReference type="GO" id="GO:0016407">
    <property type="term" value="F:acetyltransferase activity"/>
    <property type="evidence" value="ECO:0007669"/>
    <property type="project" value="TreeGrafter"/>
</dbReference>
<dbReference type="AlphaFoldDB" id="A0A2K9J5I9"/>
<dbReference type="PANTHER" id="PTHR43178:SF5">
    <property type="entry name" value="LIPOAMIDE ACYLTRANSFERASE COMPONENT OF BRANCHED-CHAIN ALPHA-KETO ACID DEHYDROGENASE COMPLEX, MITOCHONDRIAL"/>
    <property type="match status" value="1"/>
</dbReference>
<feature type="domain" description="Lipoyl-binding" evidence="8">
    <location>
        <begin position="2"/>
        <end position="77"/>
    </location>
</feature>
<evidence type="ECO:0000259" key="9">
    <source>
        <dbReference type="PROSITE" id="PS51826"/>
    </source>
</evidence>
<dbReference type="SUPFAM" id="SSF47005">
    <property type="entry name" value="Peripheral subunit-binding domain of 2-oxo acid dehydrogenase complex"/>
    <property type="match status" value="1"/>
</dbReference>
<feature type="compositionally biased region" description="Basic residues" evidence="7">
    <location>
        <begin position="122"/>
        <end position="137"/>
    </location>
</feature>
<dbReference type="SUPFAM" id="SSF52777">
    <property type="entry name" value="CoA-dependent acyltransferases"/>
    <property type="match status" value="1"/>
</dbReference>
<evidence type="ECO:0000256" key="3">
    <source>
        <dbReference type="ARBA" id="ARBA00022679"/>
    </source>
</evidence>
<evidence type="ECO:0000313" key="11">
    <source>
        <dbReference type="Proteomes" id="UP000234237"/>
    </source>
</evidence>
<keyword evidence="3 6" id="KW-0808">Transferase</keyword>
<dbReference type="GO" id="GO:0031405">
    <property type="term" value="F:lipoic acid binding"/>
    <property type="evidence" value="ECO:0007669"/>
    <property type="project" value="TreeGrafter"/>
</dbReference>
<evidence type="ECO:0000256" key="5">
    <source>
        <dbReference type="ARBA" id="ARBA00023315"/>
    </source>
</evidence>
<dbReference type="RefSeq" id="WP_101934144.1">
    <property type="nucleotide sequence ID" value="NZ_CP018622.1"/>
</dbReference>